<organism evidence="1 2">
    <name type="scientific">Fasciola gigantica</name>
    <name type="common">Giant liver fluke</name>
    <dbReference type="NCBI Taxonomy" id="46835"/>
    <lineage>
        <taxon>Eukaryota</taxon>
        <taxon>Metazoa</taxon>
        <taxon>Spiralia</taxon>
        <taxon>Lophotrochozoa</taxon>
        <taxon>Platyhelminthes</taxon>
        <taxon>Trematoda</taxon>
        <taxon>Digenea</taxon>
        <taxon>Plagiorchiida</taxon>
        <taxon>Echinostomata</taxon>
        <taxon>Echinostomatoidea</taxon>
        <taxon>Fasciolidae</taxon>
        <taxon>Fasciola</taxon>
    </lineage>
</organism>
<name>A0A504YYD1_FASGI</name>
<keyword evidence="2" id="KW-1185">Reference proteome</keyword>
<evidence type="ECO:0000313" key="1">
    <source>
        <dbReference type="EMBL" id="TPP62818.1"/>
    </source>
</evidence>
<gene>
    <name evidence="1" type="ORF">FGIG_07461</name>
</gene>
<proteinExistence type="predicted"/>
<accession>A0A504YYD1</accession>
<dbReference type="OrthoDB" id="6227804at2759"/>
<dbReference type="EMBL" id="SUNJ01006409">
    <property type="protein sequence ID" value="TPP62818.1"/>
    <property type="molecule type" value="Genomic_DNA"/>
</dbReference>
<protein>
    <submittedName>
        <fullName evidence="1">Uncharacterized protein</fullName>
    </submittedName>
</protein>
<sequence>MLKLFTLKDSTRMEMFETFVKDASSSIQLWKGELDQLIQSCKQVSDAHRDLDCLGSANFLPFDIDLHVWTNSLKCKLGSALENSFEAMNRLRTASLNVLERIESLEIVLCPSIGLPDLPDNWAHISNCLSLLNRFRTELANECDAIGLYHLRAVFKNDDSHSPSVLPPFDPNLSVIWKLWMELYLPVLRTAVHS</sequence>
<comment type="caution">
    <text evidence="1">The sequence shown here is derived from an EMBL/GenBank/DDBJ whole genome shotgun (WGS) entry which is preliminary data.</text>
</comment>
<reference evidence="1 2" key="1">
    <citation type="submission" date="2019-04" db="EMBL/GenBank/DDBJ databases">
        <title>Annotation for the trematode Fasciola gigantica.</title>
        <authorList>
            <person name="Choi Y.-J."/>
        </authorList>
    </citation>
    <scope>NUCLEOTIDE SEQUENCE [LARGE SCALE GENOMIC DNA]</scope>
    <source>
        <strain evidence="1">Uganda_cow_1</strain>
    </source>
</reference>
<dbReference type="AlphaFoldDB" id="A0A504YYD1"/>
<dbReference type="Proteomes" id="UP000316759">
    <property type="component" value="Unassembled WGS sequence"/>
</dbReference>
<evidence type="ECO:0000313" key="2">
    <source>
        <dbReference type="Proteomes" id="UP000316759"/>
    </source>
</evidence>